<evidence type="ECO:0000313" key="2">
    <source>
        <dbReference type="EMBL" id="CAK7919373.1"/>
    </source>
</evidence>
<keyword evidence="3" id="KW-1185">Reference proteome</keyword>
<evidence type="ECO:0000313" key="3">
    <source>
        <dbReference type="Proteomes" id="UP001497600"/>
    </source>
</evidence>
<reference evidence="2 3" key="1">
    <citation type="submission" date="2024-01" db="EMBL/GenBank/DDBJ databases">
        <authorList>
            <consortium name="Genoscope - CEA"/>
            <person name="William W."/>
        </authorList>
    </citation>
    <scope>NUCLEOTIDE SEQUENCE [LARGE SCALE GENOMIC DNA]</scope>
    <source>
        <strain evidence="2 3">29B2s-10</strain>
    </source>
</reference>
<dbReference type="EMBL" id="OZ004259">
    <property type="protein sequence ID" value="CAK7919373.1"/>
    <property type="molecule type" value="Genomic_DNA"/>
</dbReference>
<dbReference type="Proteomes" id="UP001497600">
    <property type="component" value="Chromosome G"/>
</dbReference>
<accession>A0ABP0EIN5</accession>
<protein>
    <submittedName>
        <fullName evidence="2">Uncharacterized protein</fullName>
    </submittedName>
</protein>
<organism evidence="2 3">
    <name type="scientific">[Candida] anglica</name>
    <dbReference type="NCBI Taxonomy" id="148631"/>
    <lineage>
        <taxon>Eukaryota</taxon>
        <taxon>Fungi</taxon>
        <taxon>Dikarya</taxon>
        <taxon>Ascomycota</taxon>
        <taxon>Saccharomycotina</taxon>
        <taxon>Pichiomycetes</taxon>
        <taxon>Debaryomycetaceae</taxon>
        <taxon>Kurtzmaniella</taxon>
    </lineage>
</organism>
<feature type="transmembrane region" description="Helical" evidence="1">
    <location>
        <begin position="62"/>
        <end position="79"/>
    </location>
</feature>
<keyword evidence="1" id="KW-1133">Transmembrane helix</keyword>
<gene>
    <name evidence="2" type="ORF">CAAN4_G17755</name>
</gene>
<keyword evidence="1" id="KW-0472">Membrane</keyword>
<name>A0ABP0EIN5_9ASCO</name>
<keyword evidence="1" id="KW-0812">Transmembrane</keyword>
<proteinExistence type="predicted"/>
<evidence type="ECO:0000256" key="1">
    <source>
        <dbReference type="SAM" id="Phobius"/>
    </source>
</evidence>
<sequence>MSGTVITGASQEIGVVCTNSVGSSVFGVIGSGQTLYCIDGVPYGSVAGKKKSMATKMPVRKSFWLVWVMLILFTVTVAAEEGERLDHIPHDLFHQAI</sequence>